<feature type="compositionally biased region" description="Basic and acidic residues" evidence="1">
    <location>
        <begin position="542"/>
        <end position="555"/>
    </location>
</feature>
<evidence type="ECO:0000313" key="2">
    <source>
        <dbReference type="EMBL" id="QKU34968.1"/>
    </source>
</evidence>
<dbReference type="EMBL" id="KY523104">
    <property type="protein sequence ID" value="QKU34968.1"/>
    <property type="molecule type" value="Genomic_DNA"/>
</dbReference>
<reference evidence="2" key="1">
    <citation type="submission" date="2017-01" db="EMBL/GenBank/DDBJ databases">
        <authorList>
            <person name="Assis F.L."/>
            <person name="Abrahao J.S."/>
            <person name="Silva L."/>
            <person name="Khalil J.B."/>
            <person name="Rodrigues R."/>
            <person name="Silva L.S."/>
            <person name="Arantes T."/>
            <person name="Boratto P."/>
            <person name="Andrade M."/>
            <person name="Kroon E.G."/>
            <person name="Ribeiro B."/>
            <person name="Bergier I."/>
            <person name="Seligmann H."/>
            <person name="Ghigo E."/>
            <person name="Colson P."/>
            <person name="Levasseur A."/>
            <person name="Raoult D."/>
            <person name="Scola B.L."/>
        </authorList>
    </citation>
    <scope>NUCLEOTIDE SEQUENCE</scope>
    <source>
        <strain evidence="2">Soda lake</strain>
    </source>
</reference>
<feature type="compositionally biased region" description="Basic and acidic residues" evidence="1">
    <location>
        <begin position="641"/>
        <end position="662"/>
    </location>
</feature>
<name>A0A6N1NTR1_9VIRU</name>
<feature type="compositionally biased region" description="Polar residues" evidence="1">
    <location>
        <begin position="589"/>
        <end position="607"/>
    </location>
</feature>
<feature type="region of interest" description="Disordered" evidence="1">
    <location>
        <begin position="540"/>
        <end position="662"/>
    </location>
</feature>
<dbReference type="GeneID" id="80518385"/>
<feature type="compositionally biased region" description="Basic and acidic residues" evidence="1">
    <location>
        <begin position="577"/>
        <end position="588"/>
    </location>
</feature>
<feature type="compositionally biased region" description="Basic and acidic residues" evidence="1">
    <location>
        <begin position="608"/>
        <end position="626"/>
    </location>
</feature>
<reference evidence="2" key="2">
    <citation type="journal article" date="2018" name="Nat. Commun.">
        <title>Tailed giant Tupanvirus possesses the most complete translational apparatus of the known virosphere.</title>
        <authorList>
            <person name="Abrahao J."/>
            <person name="Silva L."/>
            <person name="Silva L.S."/>
            <person name="Khalil J.Y.B."/>
            <person name="Rodrigues R."/>
            <person name="Arantes T."/>
            <person name="Assis F."/>
            <person name="Boratto P."/>
            <person name="Andrade M."/>
            <person name="Kroon E.G."/>
            <person name="Ribeiro B."/>
            <person name="Bergier I."/>
            <person name="Seligmann H."/>
            <person name="Ghigo E."/>
            <person name="Colson P."/>
            <person name="Levasseur A."/>
            <person name="Kroemer G."/>
            <person name="Raoult D."/>
            <person name="La Scola B."/>
        </authorList>
    </citation>
    <scope>NUCLEOTIDE SEQUENCE [LARGE SCALE GENOMIC DNA]</scope>
    <source>
        <strain evidence="2">Soda lake</strain>
    </source>
</reference>
<dbReference type="RefSeq" id="YP_010781621.1">
    <property type="nucleotide sequence ID" value="NC_075039.1"/>
</dbReference>
<organism evidence="2">
    <name type="scientific">Tupanvirus soda lake</name>
    <dbReference type="NCBI Taxonomy" id="2126985"/>
    <lineage>
        <taxon>Viruses</taxon>
        <taxon>Varidnaviria</taxon>
        <taxon>Bamfordvirae</taxon>
        <taxon>Nucleocytoviricota</taxon>
        <taxon>Megaviricetes</taxon>
        <taxon>Imitervirales</taxon>
        <taxon>Mimiviridae</taxon>
        <taxon>Megamimivirinae</taxon>
        <taxon>Tupanvirus</taxon>
        <taxon>Tupanvirus salinum</taxon>
    </lineage>
</organism>
<proteinExistence type="predicted"/>
<dbReference type="KEGG" id="vg:80518385"/>
<sequence>MTDMYEVGSAKILKIAITGNDNLDELHSLLNENILQSVKICPNFTLKTLIVPLENTDFDQYNFVFYKTTFDKINDNSTYTDIKKISTGLVDPRNHLFVVVDDCNNLEIDDDGDLVFIDSEENNKFQEFDESLAKIVNDNLFHACKISIQMSSIWKMIIDDSTIVNLSEDQINMLASRLIKKSSKMSLVDKKREIKIVLKKINKDDKLAETGYTEFCDSVVQYFKLLHQKKIVCHNYLYAFNKINVSLNNNDMDDINILLKEIYGISYLKTEMHDDLIDKIDAILLAKLKQFYDGCKNNVAIDSNKLASIDAYAYHKFLVQIMDIAKGYNLSNIMQITKHEIGAVNNLITDYHKKEMERVTDLEKISSYLEIFANKDKNNLIALFDKIRSHPKIMSENIEKMDKWIVFINKCLKLGIPKEAVMRLMEEIIMSKISFYTDTSRINNRDISVVYPQCLNVFLISNLNRNFVFKKLYMYISYTIRYSGRNISEYIKNIRIEQYQDLLKLENRLLELCTVPIEEQSQPMNLSDMDIVETFNENIPSVKDESSSEAADNKTKKSKIIKNNKNNVNTDGDSDNDDHNESTNDKSFLKNTKINVTPKNKISPKNINSEKSETVKKIENKSDTSEKISTQSTPSKQIKKVVIESSDKKSEKKITTKKTKEV</sequence>
<protein>
    <submittedName>
        <fullName evidence="2">Uncharacterized protein</fullName>
    </submittedName>
</protein>
<evidence type="ECO:0000256" key="1">
    <source>
        <dbReference type="SAM" id="MobiDB-lite"/>
    </source>
</evidence>
<accession>A0A6N1NTR1</accession>
<feature type="compositionally biased region" description="Polar residues" evidence="1">
    <location>
        <begin position="627"/>
        <end position="636"/>
    </location>
</feature>